<sequence length="135" mass="15831">MSSQATDGQTPPRTGRVRLLSLLTKKPSISQEEFERYWLEKHSQLILSLNIVKKNLRRYELVRCFKSFHSFLQALRIPLIDCDGIGILEAESYEKIFEIFDDPEFKAIGEPDEEHFLDRSKTRVIPLDFLVFIDK</sequence>
<dbReference type="Pfam" id="PF07110">
    <property type="entry name" value="EthD"/>
    <property type="match status" value="1"/>
</dbReference>
<name>A0A4S8LTL2_DENBC</name>
<dbReference type="Gene3D" id="3.30.70.100">
    <property type="match status" value="1"/>
</dbReference>
<evidence type="ECO:0000313" key="3">
    <source>
        <dbReference type="EMBL" id="THU92889.1"/>
    </source>
</evidence>
<protein>
    <recommendedName>
        <fullName evidence="2">EthD domain-containing protein</fullName>
    </recommendedName>
</protein>
<gene>
    <name evidence="3" type="ORF">K435DRAFT_671245</name>
</gene>
<dbReference type="EMBL" id="ML179264">
    <property type="protein sequence ID" value="THU92889.1"/>
    <property type="molecule type" value="Genomic_DNA"/>
</dbReference>
<dbReference type="SUPFAM" id="SSF54909">
    <property type="entry name" value="Dimeric alpha+beta barrel"/>
    <property type="match status" value="1"/>
</dbReference>
<organism evidence="3 4">
    <name type="scientific">Dendrothele bispora (strain CBS 962.96)</name>
    <dbReference type="NCBI Taxonomy" id="1314807"/>
    <lineage>
        <taxon>Eukaryota</taxon>
        <taxon>Fungi</taxon>
        <taxon>Dikarya</taxon>
        <taxon>Basidiomycota</taxon>
        <taxon>Agaricomycotina</taxon>
        <taxon>Agaricomycetes</taxon>
        <taxon>Agaricomycetidae</taxon>
        <taxon>Agaricales</taxon>
        <taxon>Agaricales incertae sedis</taxon>
        <taxon>Dendrothele</taxon>
    </lineage>
</organism>
<dbReference type="Proteomes" id="UP000297245">
    <property type="component" value="Unassembled WGS sequence"/>
</dbReference>
<keyword evidence="4" id="KW-1185">Reference proteome</keyword>
<evidence type="ECO:0000256" key="1">
    <source>
        <dbReference type="ARBA" id="ARBA00005986"/>
    </source>
</evidence>
<dbReference type="GO" id="GO:0016491">
    <property type="term" value="F:oxidoreductase activity"/>
    <property type="evidence" value="ECO:0007669"/>
    <property type="project" value="InterPro"/>
</dbReference>
<evidence type="ECO:0000313" key="4">
    <source>
        <dbReference type="Proteomes" id="UP000297245"/>
    </source>
</evidence>
<evidence type="ECO:0000259" key="2">
    <source>
        <dbReference type="Pfam" id="PF07110"/>
    </source>
</evidence>
<dbReference type="OrthoDB" id="3183782at2759"/>
<dbReference type="AlphaFoldDB" id="A0A4S8LTL2"/>
<dbReference type="InterPro" id="IPR011008">
    <property type="entry name" value="Dimeric_a/b-barrel"/>
</dbReference>
<accession>A0A4S8LTL2</accession>
<reference evidence="3 4" key="1">
    <citation type="journal article" date="2019" name="Nat. Ecol. Evol.">
        <title>Megaphylogeny resolves global patterns of mushroom evolution.</title>
        <authorList>
            <person name="Varga T."/>
            <person name="Krizsan K."/>
            <person name="Foldi C."/>
            <person name="Dima B."/>
            <person name="Sanchez-Garcia M."/>
            <person name="Sanchez-Ramirez S."/>
            <person name="Szollosi G.J."/>
            <person name="Szarkandi J.G."/>
            <person name="Papp V."/>
            <person name="Albert L."/>
            <person name="Andreopoulos W."/>
            <person name="Angelini C."/>
            <person name="Antonin V."/>
            <person name="Barry K.W."/>
            <person name="Bougher N.L."/>
            <person name="Buchanan P."/>
            <person name="Buyck B."/>
            <person name="Bense V."/>
            <person name="Catcheside P."/>
            <person name="Chovatia M."/>
            <person name="Cooper J."/>
            <person name="Damon W."/>
            <person name="Desjardin D."/>
            <person name="Finy P."/>
            <person name="Geml J."/>
            <person name="Haridas S."/>
            <person name="Hughes K."/>
            <person name="Justo A."/>
            <person name="Karasinski D."/>
            <person name="Kautmanova I."/>
            <person name="Kiss B."/>
            <person name="Kocsube S."/>
            <person name="Kotiranta H."/>
            <person name="LaButti K.M."/>
            <person name="Lechner B.E."/>
            <person name="Liimatainen K."/>
            <person name="Lipzen A."/>
            <person name="Lukacs Z."/>
            <person name="Mihaltcheva S."/>
            <person name="Morgado L.N."/>
            <person name="Niskanen T."/>
            <person name="Noordeloos M.E."/>
            <person name="Ohm R.A."/>
            <person name="Ortiz-Santana B."/>
            <person name="Ovrebo C."/>
            <person name="Racz N."/>
            <person name="Riley R."/>
            <person name="Savchenko A."/>
            <person name="Shiryaev A."/>
            <person name="Soop K."/>
            <person name="Spirin V."/>
            <person name="Szebenyi C."/>
            <person name="Tomsovsky M."/>
            <person name="Tulloss R.E."/>
            <person name="Uehling J."/>
            <person name="Grigoriev I.V."/>
            <person name="Vagvolgyi C."/>
            <person name="Papp T."/>
            <person name="Martin F.M."/>
            <person name="Miettinen O."/>
            <person name="Hibbett D.S."/>
            <person name="Nagy L.G."/>
        </authorList>
    </citation>
    <scope>NUCLEOTIDE SEQUENCE [LARGE SCALE GENOMIC DNA]</scope>
    <source>
        <strain evidence="3 4">CBS 962.96</strain>
    </source>
</reference>
<comment type="similarity">
    <text evidence="1">Belongs to the tpcK family.</text>
</comment>
<feature type="domain" description="EthD" evidence="2">
    <location>
        <begin position="26"/>
        <end position="120"/>
    </location>
</feature>
<proteinExistence type="inferred from homology"/>
<dbReference type="InterPro" id="IPR009799">
    <property type="entry name" value="EthD_dom"/>
</dbReference>